<keyword evidence="3" id="KW-0808">Transferase</keyword>
<organism evidence="10 11">
    <name type="scientific">Paenibacillus lemnae</name>
    <dbReference type="NCBI Taxonomy" id="1330551"/>
    <lineage>
        <taxon>Bacteria</taxon>
        <taxon>Bacillati</taxon>
        <taxon>Bacillota</taxon>
        <taxon>Bacilli</taxon>
        <taxon>Bacillales</taxon>
        <taxon>Paenibacillaceae</taxon>
        <taxon>Paenibacillus</taxon>
    </lineage>
</organism>
<dbReference type="PANTHER" id="PTHR32309:SF13">
    <property type="entry name" value="FERRIC ENTEROBACTIN TRANSPORT PROTEIN FEPE"/>
    <property type="match status" value="1"/>
</dbReference>
<evidence type="ECO:0000256" key="7">
    <source>
        <dbReference type="ARBA" id="ARBA00023137"/>
    </source>
</evidence>
<evidence type="ECO:0000256" key="1">
    <source>
        <dbReference type="ARBA" id="ARBA00007316"/>
    </source>
</evidence>
<dbReference type="InterPro" id="IPR005702">
    <property type="entry name" value="Wzc-like_C"/>
</dbReference>
<evidence type="ECO:0000256" key="4">
    <source>
        <dbReference type="ARBA" id="ARBA00022741"/>
    </source>
</evidence>
<dbReference type="EMBL" id="JABBPN010000005">
    <property type="protein sequence ID" value="NMO95705.1"/>
    <property type="molecule type" value="Genomic_DNA"/>
</dbReference>
<dbReference type="EC" id="2.7.10.2" evidence="2"/>
<dbReference type="SUPFAM" id="SSF52540">
    <property type="entry name" value="P-loop containing nucleoside triphosphate hydrolases"/>
    <property type="match status" value="1"/>
</dbReference>
<dbReference type="PANTHER" id="PTHR32309">
    <property type="entry name" value="TYROSINE-PROTEIN KINASE"/>
    <property type="match status" value="1"/>
</dbReference>
<comment type="caution">
    <text evidence="10">The sequence shown here is derived from an EMBL/GenBank/DDBJ whole genome shotgun (WGS) entry which is preliminary data.</text>
</comment>
<dbReference type="FunFam" id="3.40.50.300:FF:000527">
    <property type="entry name" value="Tyrosine-protein kinase etk"/>
    <property type="match status" value="1"/>
</dbReference>
<dbReference type="GO" id="GO:0004715">
    <property type="term" value="F:non-membrane spanning protein tyrosine kinase activity"/>
    <property type="evidence" value="ECO:0007669"/>
    <property type="project" value="UniProtKB-EC"/>
</dbReference>
<gene>
    <name evidence="10" type="ORF">HII30_07955</name>
</gene>
<evidence type="ECO:0000256" key="3">
    <source>
        <dbReference type="ARBA" id="ARBA00022679"/>
    </source>
</evidence>
<keyword evidence="5 10" id="KW-0418">Kinase</keyword>
<proteinExistence type="inferred from homology"/>
<dbReference type="NCBIfam" id="TIGR01007">
    <property type="entry name" value="eps_fam"/>
    <property type="match status" value="1"/>
</dbReference>
<dbReference type="CDD" id="cd05387">
    <property type="entry name" value="BY-kinase"/>
    <property type="match status" value="1"/>
</dbReference>
<protein>
    <recommendedName>
        <fullName evidence="2">non-specific protein-tyrosine kinase</fullName>
        <ecNumber evidence="2">2.7.10.2</ecNumber>
    </recommendedName>
</protein>
<sequence>MRRSISDSSLIVSLNPKSSIAEAYRLLRTKIQFSFKDQESKTVMVTSSQAGEGKTTTISNLAIAYAQEGKKVLLIDADLRKPSLHRIFSQMNHQGLSTLLEGYTSVQDAIQSTDFDHLYLLPSGPVPANPSELIDSAAMEELMELLKEQYDVILVDTPSVLSVSDAVIVSSLCDGVIMVAASGKVRKEHLKKAREQLDHVQAKMLGVVLNRVV</sequence>
<keyword evidence="11" id="KW-1185">Reference proteome</keyword>
<dbReference type="Pfam" id="PF13614">
    <property type="entry name" value="AAA_31"/>
    <property type="match status" value="1"/>
</dbReference>
<evidence type="ECO:0000256" key="5">
    <source>
        <dbReference type="ARBA" id="ARBA00022777"/>
    </source>
</evidence>
<dbReference type="AlphaFoldDB" id="A0A848M4J8"/>
<evidence type="ECO:0000313" key="11">
    <source>
        <dbReference type="Proteomes" id="UP000565468"/>
    </source>
</evidence>
<dbReference type="RefSeq" id="WP_169504480.1">
    <property type="nucleotide sequence ID" value="NZ_JABBPN010000005.1"/>
</dbReference>
<keyword evidence="7" id="KW-0829">Tyrosine-protein kinase</keyword>
<keyword evidence="6" id="KW-0067">ATP-binding</keyword>
<accession>A0A848M4J8</accession>
<dbReference type="GO" id="GO:0042802">
    <property type="term" value="F:identical protein binding"/>
    <property type="evidence" value="ECO:0007669"/>
    <property type="project" value="UniProtKB-ARBA"/>
</dbReference>
<reference evidence="10 11" key="1">
    <citation type="submission" date="2020-04" db="EMBL/GenBank/DDBJ databases">
        <title>Paenibacillus algicola sp. nov., a novel marine bacterium producing alginate lyase.</title>
        <authorList>
            <person name="Huang H."/>
        </authorList>
    </citation>
    <scope>NUCLEOTIDE SEQUENCE [LARGE SCALE GENOMIC DNA]</scope>
    <source>
        <strain evidence="10 11">L7-75</strain>
    </source>
</reference>
<dbReference type="GO" id="GO:0005886">
    <property type="term" value="C:plasma membrane"/>
    <property type="evidence" value="ECO:0007669"/>
    <property type="project" value="UniProtKB-ARBA"/>
</dbReference>
<dbReference type="Gene3D" id="3.40.50.300">
    <property type="entry name" value="P-loop containing nucleotide triphosphate hydrolases"/>
    <property type="match status" value="1"/>
</dbReference>
<evidence type="ECO:0000313" key="10">
    <source>
        <dbReference type="EMBL" id="NMO95705.1"/>
    </source>
</evidence>
<evidence type="ECO:0000256" key="8">
    <source>
        <dbReference type="ARBA" id="ARBA00051245"/>
    </source>
</evidence>
<name>A0A848M4J8_PAELE</name>
<evidence type="ECO:0000259" key="9">
    <source>
        <dbReference type="Pfam" id="PF13614"/>
    </source>
</evidence>
<comment type="catalytic activity">
    <reaction evidence="8">
        <text>L-tyrosyl-[protein] + ATP = O-phospho-L-tyrosyl-[protein] + ADP + H(+)</text>
        <dbReference type="Rhea" id="RHEA:10596"/>
        <dbReference type="Rhea" id="RHEA-COMP:10136"/>
        <dbReference type="Rhea" id="RHEA-COMP:20101"/>
        <dbReference type="ChEBI" id="CHEBI:15378"/>
        <dbReference type="ChEBI" id="CHEBI:30616"/>
        <dbReference type="ChEBI" id="CHEBI:46858"/>
        <dbReference type="ChEBI" id="CHEBI:61978"/>
        <dbReference type="ChEBI" id="CHEBI:456216"/>
        <dbReference type="EC" id="2.7.10.2"/>
    </reaction>
</comment>
<dbReference type="InterPro" id="IPR025669">
    <property type="entry name" value="AAA_dom"/>
</dbReference>
<comment type="similarity">
    <text evidence="1">Belongs to the CpsD/CapB family.</text>
</comment>
<keyword evidence="4" id="KW-0547">Nucleotide-binding</keyword>
<evidence type="ECO:0000256" key="6">
    <source>
        <dbReference type="ARBA" id="ARBA00022840"/>
    </source>
</evidence>
<evidence type="ECO:0000256" key="2">
    <source>
        <dbReference type="ARBA" id="ARBA00011903"/>
    </source>
</evidence>
<dbReference type="InterPro" id="IPR027417">
    <property type="entry name" value="P-loop_NTPase"/>
</dbReference>
<feature type="domain" description="AAA" evidence="9">
    <location>
        <begin position="41"/>
        <end position="201"/>
    </location>
</feature>
<dbReference type="InterPro" id="IPR050445">
    <property type="entry name" value="Bact_polysacc_biosynth/exp"/>
</dbReference>
<dbReference type="Proteomes" id="UP000565468">
    <property type="component" value="Unassembled WGS sequence"/>
</dbReference>
<dbReference type="GO" id="GO:0005524">
    <property type="term" value="F:ATP binding"/>
    <property type="evidence" value="ECO:0007669"/>
    <property type="project" value="UniProtKB-KW"/>
</dbReference>